<feature type="transmembrane region" description="Helical" evidence="1">
    <location>
        <begin position="58"/>
        <end position="76"/>
    </location>
</feature>
<keyword evidence="1" id="KW-0472">Membrane</keyword>
<keyword evidence="1" id="KW-0812">Transmembrane</keyword>
<accession>A0A7J7P9G8</accession>
<feature type="transmembrane region" description="Helical" evidence="1">
    <location>
        <begin position="756"/>
        <end position="779"/>
    </location>
</feature>
<organism evidence="2 3">
    <name type="scientific">Kingdonia uniflora</name>
    <dbReference type="NCBI Taxonomy" id="39325"/>
    <lineage>
        <taxon>Eukaryota</taxon>
        <taxon>Viridiplantae</taxon>
        <taxon>Streptophyta</taxon>
        <taxon>Embryophyta</taxon>
        <taxon>Tracheophyta</taxon>
        <taxon>Spermatophyta</taxon>
        <taxon>Magnoliopsida</taxon>
        <taxon>Ranunculales</taxon>
        <taxon>Circaeasteraceae</taxon>
        <taxon>Kingdonia</taxon>
    </lineage>
</organism>
<protein>
    <submittedName>
        <fullName evidence="2">Uncharacterized protein</fullName>
    </submittedName>
</protein>
<feature type="transmembrane region" description="Helical" evidence="1">
    <location>
        <begin position="260"/>
        <end position="285"/>
    </location>
</feature>
<keyword evidence="1" id="KW-1133">Transmembrane helix</keyword>
<evidence type="ECO:0000313" key="3">
    <source>
        <dbReference type="Proteomes" id="UP000541444"/>
    </source>
</evidence>
<sequence length="815" mass="92861">MANQLCSNAPSDDVNYAKPLPIIGVYVAIATMVCFLLILSDVFLAFRRKKPWVPCRFFSLNSFTLTILGLATKLPVDLTTPMHGVDGQLSKLCATVLICISMGFFMPSLATMKDSDRLANLASLTIIVVSLVANICIQISTGFIFSFVAEHIVTMVLMLMLLWACWTSSLDIEALLVKPILECKNHIFDTALVKGKIQNLRPCYVGSYIFNPQLVMCEFSHHTTMGMLCTLCFTLLSEVMLRAIFLKEFKFCTDYSDYKWSVWVVVVTQILTLTLLGFAMGCRWLSIAYHKESSKFSIKIRDENFSLWRIQTTVTSDWAIYNVALNYLSRSALKLFHILQYYVHLVRFATQVGLSFTEEFILLLIHVMRTLVAWDVKSPNCGEDNEEENFEFYQNERMLRKWLVRKGKADLKRWTEENERDRPNHLIQLLSETSPSTQPEIDMGQDVNKCLLIVTILRSADVILPSNMVGSLLLAFDQAFEVICFIDENMNSESMGHKVSLRGSKDIWMSRDSKSHWFNKKVVKLALREGFKSSADEESQSQLYSALLSFEKILHMLMSFFGEIQECEEMKDEIIVSRDFKTIDELGGFIKQLVVNTIHFYISQFPAIMFKHILDSPVDEFEDRLRLATKFYTKLEGLEDIIDWKPLPECQAPSGVLLPAAEFVFLTSAAGFMFLLTAEFFLRQQIQQIKFNLDFMLKKNSTEGEKLVPQLHFSSTPEEPSSSRNLASLFDPSSIKLAVVVAVRRGISHLSLRSNFFSFIVFSFIGLESAMFIDSLILLMPEVMRKAMGLSKGQELSGETVICLFHYLELNGHGT</sequence>
<evidence type="ECO:0000256" key="1">
    <source>
        <dbReference type="SAM" id="Phobius"/>
    </source>
</evidence>
<gene>
    <name evidence="2" type="ORF">GIB67_000209</name>
</gene>
<feature type="transmembrane region" description="Helical" evidence="1">
    <location>
        <begin position="118"/>
        <end position="137"/>
    </location>
</feature>
<keyword evidence="3" id="KW-1185">Reference proteome</keyword>
<evidence type="ECO:0000313" key="2">
    <source>
        <dbReference type="EMBL" id="KAF6176115.1"/>
    </source>
</evidence>
<reference evidence="2 3" key="1">
    <citation type="journal article" date="2020" name="IScience">
        <title>Genome Sequencing of the Endangered Kingdonia uniflora (Circaeasteraceae, Ranunculales) Reveals Potential Mechanisms of Evolutionary Specialization.</title>
        <authorList>
            <person name="Sun Y."/>
            <person name="Deng T."/>
            <person name="Zhang A."/>
            <person name="Moore M.J."/>
            <person name="Landis J.B."/>
            <person name="Lin N."/>
            <person name="Zhang H."/>
            <person name="Zhang X."/>
            <person name="Huang J."/>
            <person name="Zhang X."/>
            <person name="Sun H."/>
            <person name="Wang H."/>
        </authorList>
    </citation>
    <scope>NUCLEOTIDE SEQUENCE [LARGE SCALE GENOMIC DNA]</scope>
    <source>
        <strain evidence="2">TB1705</strain>
        <tissue evidence="2">Leaf</tissue>
    </source>
</reference>
<comment type="caution">
    <text evidence="2">The sequence shown here is derived from an EMBL/GenBank/DDBJ whole genome shotgun (WGS) entry which is preliminary data.</text>
</comment>
<feature type="transmembrane region" description="Helical" evidence="1">
    <location>
        <begin position="143"/>
        <end position="166"/>
    </location>
</feature>
<feature type="transmembrane region" description="Helical" evidence="1">
    <location>
        <begin position="663"/>
        <end position="682"/>
    </location>
</feature>
<dbReference type="OrthoDB" id="1915303at2759"/>
<name>A0A7J7P9G8_9MAGN</name>
<dbReference type="PANTHER" id="PTHR35307:SF6">
    <property type="entry name" value="TRANSMEMBRANE PROTEIN"/>
    <property type="match status" value="1"/>
</dbReference>
<dbReference type="EMBL" id="JACGCM010000121">
    <property type="protein sequence ID" value="KAF6176115.1"/>
    <property type="molecule type" value="Genomic_DNA"/>
</dbReference>
<feature type="transmembrane region" description="Helical" evidence="1">
    <location>
        <begin position="20"/>
        <end position="46"/>
    </location>
</feature>
<dbReference type="Proteomes" id="UP000541444">
    <property type="component" value="Unassembled WGS sequence"/>
</dbReference>
<proteinExistence type="predicted"/>
<dbReference type="AlphaFoldDB" id="A0A7J7P9G8"/>
<feature type="transmembrane region" description="Helical" evidence="1">
    <location>
        <begin position="225"/>
        <end position="245"/>
    </location>
</feature>
<dbReference type="PANTHER" id="PTHR35307">
    <property type="entry name" value="PROTEIN, PUTATIVE-RELATED"/>
    <property type="match status" value="1"/>
</dbReference>